<feature type="region of interest" description="Disordered" evidence="1">
    <location>
        <begin position="679"/>
        <end position="699"/>
    </location>
</feature>
<reference evidence="3" key="1">
    <citation type="journal article" date="2019" name="Int. J. Syst. Evol. Microbiol.">
        <title>The Global Catalogue of Microorganisms (GCM) 10K type strain sequencing project: providing services to taxonomists for standard genome sequencing and annotation.</title>
        <authorList>
            <consortium name="The Broad Institute Genomics Platform"/>
            <consortium name="The Broad Institute Genome Sequencing Center for Infectious Disease"/>
            <person name="Wu L."/>
            <person name="Ma J."/>
        </authorList>
    </citation>
    <scope>NUCLEOTIDE SEQUENCE [LARGE SCALE GENOMIC DNA]</scope>
    <source>
        <strain evidence="3">JCM 4816</strain>
    </source>
</reference>
<protein>
    <submittedName>
        <fullName evidence="2">Uncharacterized protein</fullName>
    </submittedName>
</protein>
<evidence type="ECO:0000313" key="3">
    <source>
        <dbReference type="Proteomes" id="UP001501455"/>
    </source>
</evidence>
<sequence>MTNELVQLALPCRVLTLKMQVGPEDGETTLETLVIKAIGTGLSKVQDLADLFVLPYRVVLDVVTSLWARGLVTIDLQSGDLELSDGGRDSIAGGVRSAAAEENGVQESRSYLFEPITGSFFAEREGTPKAPPGALRAPVDHGLKASDLPPRDLLAAVRAATRYGGGAGFRRRILSVSFGNPLLQPPQEIRWYTVAVQIQADDDSGRLTVSVADPGKRFWSARAETRFQEYFARLGDEQPDSGLVQALRGRASRGLLEPEGVPQLLTRLAAQVEKLPRIEAVHAGQHQKTLEDIGRRLQQRLGGLLQARADVTPIENAQGHEWALKELLERASRQVVIVSPSIRYSTLSGLRSELRAALERGVRLVFSWGRTIGDSLAPEVTTALSELAAQHKGQVVLSAASVRTAACVVIQDNVRAYVSAHGPLDLVSSTGGQLTGLLIEPSKYGPGLPGCVTDLLLWVRRNGFSGQERLEVLTHQDEFPAADGAEPFGAEITDTPLPPGPADATPEMMRIWAASWREHQAALTDAVRQATDEAPSVELVEDGAHQDYLWQALHGATDLLVLADDRISVRAATERVAGALRERAEKGVEVHLVQPSPSRDADAVKAFTKVVEGTPGITVHRRRSGVRLVARDDTLQLGSFAPLGRTSARAEGTGTASQLGVQVHGSRIVTELLSRLGIEPDPRSASPLESEQPVTPATSGATAAYGALVTARQADAEGRYGEALGAILRDLDDPWRVLELWEERDVSTADLRRGAATLLRLGDRVPSAHRRRWCRWLVADAWSRHAFFEAALLGRLLPVNGEPLTAAVCTAALPLEYGPVGETLENAALEVEDERDQAVAAVGGLAETLLWGGPSGRQVVDLYGESLSPGWRELADAARELADTARDPGGPGGRGLPLEAFTAQLATTLTAAEAEERWAVLARRIDEIRRRRGRFNFGAGQAWHDGMFAADGVLTRIEAATADPALRPGLGPDLPSDVRRHVDRLVADAGEEPIQWRKQMAHLNRVEELVLEARSLSTGEVNRADAGEPVLAPFRRFAVQTAEAWDGLFSEVDVLQPPYRHPPLALLERLGPVAKWARVHV</sequence>
<dbReference type="Proteomes" id="UP001501455">
    <property type="component" value="Unassembled WGS sequence"/>
</dbReference>
<comment type="caution">
    <text evidence="2">The sequence shown here is derived from an EMBL/GenBank/DDBJ whole genome shotgun (WGS) entry which is preliminary data.</text>
</comment>
<dbReference type="RefSeq" id="WP_345582608.1">
    <property type="nucleotide sequence ID" value="NZ_BAAAXF010000060.1"/>
</dbReference>
<gene>
    <name evidence="2" type="ORF">GCM10019016_087300</name>
</gene>
<accession>A0ABP6U3V6</accession>
<dbReference type="EMBL" id="BAAAXF010000060">
    <property type="protein sequence ID" value="GAA3501623.1"/>
    <property type="molecule type" value="Genomic_DNA"/>
</dbReference>
<evidence type="ECO:0000313" key="2">
    <source>
        <dbReference type="EMBL" id="GAA3501623.1"/>
    </source>
</evidence>
<keyword evidence="3" id="KW-1185">Reference proteome</keyword>
<proteinExistence type="predicted"/>
<name>A0ABP6U3V6_9ACTN</name>
<organism evidence="2 3">
    <name type="scientific">Streptomyces prasinosporus</name>
    <dbReference type="NCBI Taxonomy" id="68256"/>
    <lineage>
        <taxon>Bacteria</taxon>
        <taxon>Bacillati</taxon>
        <taxon>Actinomycetota</taxon>
        <taxon>Actinomycetes</taxon>
        <taxon>Kitasatosporales</taxon>
        <taxon>Streptomycetaceae</taxon>
        <taxon>Streptomyces</taxon>
        <taxon>Streptomyces albogriseolus group</taxon>
    </lineage>
</organism>
<feature type="compositionally biased region" description="Polar residues" evidence="1">
    <location>
        <begin position="687"/>
        <end position="699"/>
    </location>
</feature>
<evidence type="ECO:0000256" key="1">
    <source>
        <dbReference type="SAM" id="MobiDB-lite"/>
    </source>
</evidence>